<feature type="non-terminal residue" evidence="1">
    <location>
        <position position="39"/>
    </location>
</feature>
<sequence length="39" mass="4373">MAMPAKPFIIGVDVAKVELVSYCEQTGQHHSFRNTQPEI</sequence>
<evidence type="ECO:0000313" key="1">
    <source>
        <dbReference type="EMBL" id="SFE29786.1"/>
    </source>
</evidence>
<dbReference type="EMBL" id="FOMO01000014">
    <property type="protein sequence ID" value="SFE29786.1"/>
    <property type="molecule type" value="Genomic_DNA"/>
</dbReference>
<keyword evidence="2" id="KW-1185">Reference proteome</keyword>
<dbReference type="Proteomes" id="UP000243950">
    <property type="component" value="Unassembled WGS sequence"/>
</dbReference>
<gene>
    <name evidence="1" type="ORF">SAMN05216372_11497</name>
</gene>
<proteinExistence type="predicted"/>
<evidence type="ECO:0000313" key="2">
    <source>
        <dbReference type="Proteomes" id="UP000243950"/>
    </source>
</evidence>
<dbReference type="AlphaFoldDB" id="A0A1I1ZDH4"/>
<name>A0A1I1ZDH4_PSEOC</name>
<reference evidence="2" key="1">
    <citation type="submission" date="2016-10" db="EMBL/GenBank/DDBJ databases">
        <authorList>
            <person name="Varghese N."/>
            <person name="Submissions S."/>
        </authorList>
    </citation>
    <scope>NUCLEOTIDE SEQUENCE [LARGE SCALE GENOMIC DNA]</scope>
    <source>
        <strain evidence="2">JCM 2783</strain>
    </source>
</reference>
<protein>
    <submittedName>
        <fullName evidence="1">Uncharacterized protein</fullName>
    </submittedName>
</protein>
<accession>A0A1I1ZDH4</accession>
<organism evidence="1 2">
    <name type="scientific">Pseudomonas straminea</name>
    <dbReference type="NCBI Taxonomy" id="47882"/>
    <lineage>
        <taxon>Bacteria</taxon>
        <taxon>Pseudomonadati</taxon>
        <taxon>Pseudomonadota</taxon>
        <taxon>Gammaproteobacteria</taxon>
        <taxon>Pseudomonadales</taxon>
        <taxon>Pseudomonadaceae</taxon>
        <taxon>Phytopseudomonas</taxon>
    </lineage>
</organism>